<dbReference type="RefSeq" id="XP_033445737.1">
    <property type="nucleotide sequence ID" value="XM_033588516.1"/>
</dbReference>
<dbReference type="AlphaFoldDB" id="A0A6A5RB71"/>
<proteinExistence type="predicted"/>
<dbReference type="EMBL" id="ML978984">
    <property type="protein sequence ID" value="KAF1925485.1"/>
    <property type="molecule type" value="Genomic_DNA"/>
</dbReference>
<keyword evidence="3" id="KW-1185">Reference proteome</keyword>
<dbReference type="Proteomes" id="UP000800082">
    <property type="component" value="Unassembled WGS sequence"/>
</dbReference>
<reference evidence="2" key="1">
    <citation type="journal article" date="2020" name="Stud. Mycol.">
        <title>101 Dothideomycetes genomes: a test case for predicting lifestyles and emergence of pathogens.</title>
        <authorList>
            <person name="Haridas S."/>
            <person name="Albert R."/>
            <person name="Binder M."/>
            <person name="Bloem J."/>
            <person name="Labutti K."/>
            <person name="Salamov A."/>
            <person name="Andreopoulos B."/>
            <person name="Baker S."/>
            <person name="Barry K."/>
            <person name="Bills G."/>
            <person name="Bluhm B."/>
            <person name="Cannon C."/>
            <person name="Castanera R."/>
            <person name="Culley D."/>
            <person name="Daum C."/>
            <person name="Ezra D."/>
            <person name="Gonzalez J."/>
            <person name="Henrissat B."/>
            <person name="Kuo A."/>
            <person name="Liang C."/>
            <person name="Lipzen A."/>
            <person name="Lutzoni F."/>
            <person name="Magnuson J."/>
            <person name="Mondo S."/>
            <person name="Nolan M."/>
            <person name="Ohm R."/>
            <person name="Pangilinan J."/>
            <person name="Park H.-J."/>
            <person name="Ramirez L."/>
            <person name="Alfaro M."/>
            <person name="Sun H."/>
            <person name="Tritt A."/>
            <person name="Yoshinaga Y."/>
            <person name="Zwiers L.-H."/>
            <person name="Turgeon B."/>
            <person name="Goodwin S."/>
            <person name="Spatafora J."/>
            <person name="Crous P."/>
            <person name="Grigoriev I."/>
        </authorList>
    </citation>
    <scope>NUCLEOTIDE SEQUENCE</scope>
    <source>
        <strain evidence="2">CBS 183.55</strain>
    </source>
</reference>
<gene>
    <name evidence="2" type="ORF">M421DRAFT_243410</name>
</gene>
<organism evidence="2 3">
    <name type="scientific">Didymella exigua CBS 183.55</name>
    <dbReference type="NCBI Taxonomy" id="1150837"/>
    <lineage>
        <taxon>Eukaryota</taxon>
        <taxon>Fungi</taxon>
        <taxon>Dikarya</taxon>
        <taxon>Ascomycota</taxon>
        <taxon>Pezizomycotina</taxon>
        <taxon>Dothideomycetes</taxon>
        <taxon>Pleosporomycetidae</taxon>
        <taxon>Pleosporales</taxon>
        <taxon>Pleosporineae</taxon>
        <taxon>Didymellaceae</taxon>
        <taxon>Didymella</taxon>
    </lineage>
</organism>
<feature type="region of interest" description="Disordered" evidence="1">
    <location>
        <begin position="18"/>
        <end position="41"/>
    </location>
</feature>
<feature type="compositionally biased region" description="Polar residues" evidence="1">
    <location>
        <begin position="27"/>
        <end position="37"/>
    </location>
</feature>
<name>A0A6A5RB71_9PLEO</name>
<dbReference type="GeneID" id="54346163"/>
<accession>A0A6A5RB71</accession>
<evidence type="ECO:0000256" key="1">
    <source>
        <dbReference type="SAM" id="MobiDB-lite"/>
    </source>
</evidence>
<sequence>MSCWGFLVSANRAERKDSSAEIAQRPKLSSHTSQSVTVERRSGSRVVGGGLVLLPHVVEHLLPWLRHRDVIKTNPAASLGEQRYKQQQQQQQQQNTIHSLYTFALHTATQSLGRSPGGLRRLLARPEPHLGSLCACRNRGSRSCDVLAGLFKKRTCTER</sequence>
<evidence type="ECO:0000313" key="3">
    <source>
        <dbReference type="Proteomes" id="UP000800082"/>
    </source>
</evidence>
<protein>
    <submittedName>
        <fullName evidence="2">Uncharacterized protein</fullName>
    </submittedName>
</protein>
<evidence type="ECO:0000313" key="2">
    <source>
        <dbReference type="EMBL" id="KAF1925485.1"/>
    </source>
</evidence>